<evidence type="ECO:0000256" key="2">
    <source>
        <dbReference type="RuleBase" id="RU003452"/>
    </source>
</evidence>
<protein>
    <submittedName>
        <fullName evidence="3">Arylamine N-acetyltransferase</fullName>
    </submittedName>
</protein>
<accession>A0ABZ1C507</accession>
<dbReference type="Pfam" id="PF00797">
    <property type="entry name" value="Acetyltransf_2"/>
    <property type="match status" value="1"/>
</dbReference>
<evidence type="ECO:0000313" key="4">
    <source>
        <dbReference type="Proteomes" id="UP000738431"/>
    </source>
</evidence>
<organism evidence="3 4">
    <name type="scientific">Actomonas aquatica</name>
    <dbReference type="NCBI Taxonomy" id="2866162"/>
    <lineage>
        <taxon>Bacteria</taxon>
        <taxon>Pseudomonadati</taxon>
        <taxon>Verrucomicrobiota</taxon>
        <taxon>Opitutia</taxon>
        <taxon>Opitutales</taxon>
        <taxon>Opitutaceae</taxon>
        <taxon>Actomonas</taxon>
    </lineage>
</organism>
<dbReference type="RefSeq" id="WP_225919692.1">
    <property type="nucleotide sequence ID" value="NZ_CP139781.1"/>
</dbReference>
<reference evidence="3 4" key="1">
    <citation type="submission" date="2021-08" db="EMBL/GenBank/DDBJ databases">
        <authorList>
            <person name="Zhang D."/>
            <person name="Zhang A."/>
            <person name="Wang L."/>
        </authorList>
    </citation>
    <scope>NUCLEOTIDE SEQUENCE [LARGE SCALE GENOMIC DNA]</scope>
    <source>
        <strain evidence="3 4">WL0086</strain>
    </source>
</reference>
<evidence type="ECO:0000313" key="3">
    <source>
        <dbReference type="EMBL" id="WRQ85599.1"/>
    </source>
</evidence>
<dbReference type="PANTHER" id="PTHR11786:SF0">
    <property type="entry name" value="ARYLAMINE N-ACETYLTRANSFERASE 4-RELATED"/>
    <property type="match status" value="1"/>
</dbReference>
<dbReference type="PRINTS" id="PR01543">
    <property type="entry name" value="ANATRNSFRASE"/>
</dbReference>
<reference evidence="3 4" key="2">
    <citation type="submission" date="2023-12" db="EMBL/GenBank/DDBJ databases">
        <title>Description of an unclassified Opitutus bacterium of Verrucomicrobiota.</title>
        <authorList>
            <person name="Zhang D.-F."/>
        </authorList>
    </citation>
    <scope>NUCLEOTIDE SEQUENCE [LARGE SCALE GENOMIC DNA]</scope>
    <source>
        <strain evidence="3 4">WL0086</strain>
    </source>
</reference>
<dbReference type="Proteomes" id="UP000738431">
    <property type="component" value="Chromosome"/>
</dbReference>
<comment type="similarity">
    <text evidence="1 2">Belongs to the arylamine N-acetyltransferase family.</text>
</comment>
<keyword evidence="4" id="KW-1185">Reference proteome</keyword>
<gene>
    <name evidence="3" type="ORF">K1X11_012375</name>
</gene>
<proteinExistence type="inferred from homology"/>
<dbReference type="InterPro" id="IPR001447">
    <property type="entry name" value="Arylamine_N-AcTrfase"/>
</dbReference>
<dbReference type="Gene3D" id="3.30.2140.10">
    <property type="entry name" value="Arylamine N-acetyltransferase"/>
    <property type="match status" value="1"/>
</dbReference>
<evidence type="ECO:0000256" key="1">
    <source>
        <dbReference type="ARBA" id="ARBA00006547"/>
    </source>
</evidence>
<sequence length="275" mass="30349">MFDLDAYLRRIGYAGERTPSLAVLRQVLRDHAAAIPFENLATWAGEAVSVELPDIVAKLVTARRGGYCYEHNTLLGAALEALGFTVVPMLARVRWQVPAEIVTGRSHLCLRVTVDGAEWLVDAGFGGIGATAPLRLDTAEVQATSHDRRRLSRRADGTVLQEVELAPGKWADVYIVELTPVFPVDVRVANWFTSTHPDSLFRNALIVTSVQADHRRVLRGREYHERYVDGRVEQRREVADEAALRALLVEAFGLPAEDPGVRAVKLPPVTETPDA</sequence>
<name>A0ABZ1C507_9BACT</name>
<dbReference type="Gene3D" id="2.40.128.150">
    <property type="entry name" value="Cysteine proteinases"/>
    <property type="match status" value="1"/>
</dbReference>
<dbReference type="InterPro" id="IPR038765">
    <property type="entry name" value="Papain-like_cys_pep_sf"/>
</dbReference>
<dbReference type="EMBL" id="CP139781">
    <property type="protein sequence ID" value="WRQ85599.1"/>
    <property type="molecule type" value="Genomic_DNA"/>
</dbReference>
<dbReference type="PANTHER" id="PTHR11786">
    <property type="entry name" value="N-HYDROXYARYLAMINE O-ACETYLTRANSFERASE"/>
    <property type="match status" value="1"/>
</dbReference>
<dbReference type="SUPFAM" id="SSF54001">
    <property type="entry name" value="Cysteine proteinases"/>
    <property type="match status" value="1"/>
</dbReference>